<name>A0A1M7BUH4_9BACL</name>
<dbReference type="STRING" id="1123231.SAMN02745189_00595"/>
<organism evidence="1 2">
    <name type="scientific">Lacicoccus alkaliphilus DSM 16010</name>
    <dbReference type="NCBI Taxonomy" id="1123231"/>
    <lineage>
        <taxon>Bacteria</taxon>
        <taxon>Bacillati</taxon>
        <taxon>Bacillota</taxon>
        <taxon>Bacilli</taxon>
        <taxon>Bacillales</taxon>
        <taxon>Salinicoccaceae</taxon>
        <taxon>Lacicoccus</taxon>
    </lineage>
</organism>
<reference evidence="1 2" key="1">
    <citation type="submission" date="2016-11" db="EMBL/GenBank/DDBJ databases">
        <authorList>
            <person name="Jaros S."/>
            <person name="Januszkiewicz K."/>
            <person name="Wedrychowicz H."/>
        </authorList>
    </citation>
    <scope>NUCLEOTIDE SEQUENCE [LARGE SCALE GENOMIC DNA]</scope>
    <source>
        <strain evidence="1 2">DSM 16010</strain>
    </source>
</reference>
<gene>
    <name evidence="1" type="ORF">SAMN02745189_00595</name>
</gene>
<sequence>MKTLDPGKILLNVDKQVTVSGQDTGFIGDPDAGAAGTDGLRGTGVAGRTDLGTAGLAGALNPDGDEAE</sequence>
<keyword evidence="2" id="KW-1185">Reference proteome</keyword>
<dbReference type="RefSeq" id="WP_072708112.1">
    <property type="nucleotide sequence ID" value="NZ_FRCF01000002.1"/>
</dbReference>
<dbReference type="EMBL" id="FRCF01000002">
    <property type="protein sequence ID" value="SHL58631.1"/>
    <property type="molecule type" value="Genomic_DNA"/>
</dbReference>
<dbReference type="AlphaFoldDB" id="A0A1M7BUH4"/>
<evidence type="ECO:0000313" key="1">
    <source>
        <dbReference type="EMBL" id="SHL58631.1"/>
    </source>
</evidence>
<protein>
    <submittedName>
        <fullName evidence="1">Uncharacterized protein</fullName>
    </submittedName>
</protein>
<accession>A0A1M7BUH4</accession>
<evidence type="ECO:0000313" key="2">
    <source>
        <dbReference type="Proteomes" id="UP000184206"/>
    </source>
</evidence>
<dbReference type="Proteomes" id="UP000184206">
    <property type="component" value="Unassembled WGS sequence"/>
</dbReference>
<proteinExistence type="predicted"/>